<reference evidence="1 2" key="1">
    <citation type="submission" date="2016-08" db="EMBL/GenBank/DDBJ databases">
        <title>A Parts List for Fungal Cellulosomes Revealed by Comparative Genomics.</title>
        <authorList>
            <consortium name="DOE Joint Genome Institute"/>
            <person name="Haitjema C.H."/>
            <person name="Gilmore S.P."/>
            <person name="Henske J.K."/>
            <person name="Solomon K.V."/>
            <person name="De Groot R."/>
            <person name="Kuo A."/>
            <person name="Mondo S.J."/>
            <person name="Salamov A.A."/>
            <person name="Labutti K."/>
            <person name="Zhao Z."/>
            <person name="Chiniquy J."/>
            <person name="Barry K."/>
            <person name="Brewer H.M."/>
            <person name="Purvine S.O."/>
            <person name="Wright A.T."/>
            <person name="Boxma B."/>
            <person name="Van Alen T."/>
            <person name="Hackstein J.H."/>
            <person name="Baker S.E."/>
            <person name="Grigoriev I.V."/>
            <person name="O'Malley M.A."/>
        </authorList>
    </citation>
    <scope>NUCLEOTIDE SEQUENCE [LARGE SCALE GENOMIC DNA]</scope>
    <source>
        <strain evidence="1 2">S4</strain>
    </source>
</reference>
<dbReference type="EMBL" id="MCFG01000794">
    <property type="protein sequence ID" value="ORX43889.1"/>
    <property type="molecule type" value="Genomic_DNA"/>
</dbReference>
<evidence type="ECO:0000313" key="2">
    <source>
        <dbReference type="Proteomes" id="UP000193944"/>
    </source>
</evidence>
<keyword evidence="2" id="KW-1185">Reference proteome</keyword>
<evidence type="ECO:0000313" key="1">
    <source>
        <dbReference type="EMBL" id="ORX43889.1"/>
    </source>
</evidence>
<name>A0A1Y1V0N1_9FUNG</name>
<organism evidence="1 2">
    <name type="scientific">Anaeromyces robustus</name>
    <dbReference type="NCBI Taxonomy" id="1754192"/>
    <lineage>
        <taxon>Eukaryota</taxon>
        <taxon>Fungi</taxon>
        <taxon>Fungi incertae sedis</taxon>
        <taxon>Chytridiomycota</taxon>
        <taxon>Chytridiomycota incertae sedis</taxon>
        <taxon>Neocallimastigomycetes</taxon>
        <taxon>Neocallimastigales</taxon>
        <taxon>Neocallimastigaceae</taxon>
        <taxon>Anaeromyces</taxon>
    </lineage>
</organism>
<comment type="caution">
    <text evidence="1">The sequence shown here is derived from an EMBL/GenBank/DDBJ whole genome shotgun (WGS) entry which is preliminary data.</text>
</comment>
<sequence>MKDIKFLTIVHKKEWKCLFKCQTEFSTYSKSPFLQHVLLNKFKTNLSKERQC</sequence>
<accession>A0A1Y1V0N1</accession>
<dbReference type="Proteomes" id="UP000193944">
    <property type="component" value="Unassembled WGS sequence"/>
</dbReference>
<dbReference type="AlphaFoldDB" id="A0A1Y1V0N1"/>
<gene>
    <name evidence="1" type="ORF">BCR32DRAFT_288328</name>
</gene>
<proteinExistence type="predicted"/>
<protein>
    <submittedName>
        <fullName evidence="1">Uncharacterized protein</fullName>
    </submittedName>
</protein>
<reference evidence="1 2" key="2">
    <citation type="submission" date="2016-08" db="EMBL/GenBank/DDBJ databases">
        <title>Pervasive Adenine N6-methylation of Active Genes in Fungi.</title>
        <authorList>
            <consortium name="DOE Joint Genome Institute"/>
            <person name="Mondo S.J."/>
            <person name="Dannebaum R.O."/>
            <person name="Kuo R.C."/>
            <person name="Labutti K."/>
            <person name="Haridas S."/>
            <person name="Kuo A."/>
            <person name="Salamov A."/>
            <person name="Ahrendt S.R."/>
            <person name="Lipzen A."/>
            <person name="Sullivan W."/>
            <person name="Andreopoulos W.B."/>
            <person name="Clum A."/>
            <person name="Lindquist E."/>
            <person name="Daum C."/>
            <person name="Ramamoorthy G.K."/>
            <person name="Gryganskyi A."/>
            <person name="Culley D."/>
            <person name="Magnuson J.K."/>
            <person name="James T.Y."/>
            <person name="O'Malley M.A."/>
            <person name="Stajich J.E."/>
            <person name="Spatafora J.W."/>
            <person name="Visel A."/>
            <person name="Grigoriev I.V."/>
        </authorList>
    </citation>
    <scope>NUCLEOTIDE SEQUENCE [LARGE SCALE GENOMIC DNA]</scope>
    <source>
        <strain evidence="1 2">S4</strain>
    </source>
</reference>